<dbReference type="InterPro" id="IPR036397">
    <property type="entry name" value="RNaseH_sf"/>
</dbReference>
<name>A0ABM3MI27_GALME</name>
<dbReference type="GeneID" id="128200739"/>
<evidence type="ECO:0000313" key="2">
    <source>
        <dbReference type="RefSeq" id="XP_052751042.1"/>
    </source>
</evidence>
<dbReference type="Proteomes" id="UP001652740">
    <property type="component" value="Unplaced"/>
</dbReference>
<protein>
    <submittedName>
        <fullName evidence="2">Uncharacterized protein LOC128200739</fullName>
    </submittedName>
</protein>
<dbReference type="RefSeq" id="XP_052751042.1">
    <property type="nucleotide sequence ID" value="XM_052895082.1"/>
</dbReference>
<dbReference type="Gene3D" id="3.30.420.10">
    <property type="entry name" value="Ribonuclease H-like superfamily/Ribonuclease H"/>
    <property type="match status" value="1"/>
</dbReference>
<gene>
    <name evidence="2" type="primary">LOC128200739</name>
</gene>
<reference evidence="2" key="1">
    <citation type="submission" date="2025-08" db="UniProtKB">
        <authorList>
            <consortium name="RefSeq"/>
        </authorList>
    </citation>
    <scope>IDENTIFICATION</scope>
    <source>
        <tissue evidence="2">Whole larvae</tissue>
    </source>
</reference>
<keyword evidence="1" id="KW-1185">Reference proteome</keyword>
<accession>A0ABM3MI27</accession>
<proteinExistence type="predicted"/>
<organism evidence="1 2">
    <name type="scientific">Galleria mellonella</name>
    <name type="common">Greater wax moth</name>
    <dbReference type="NCBI Taxonomy" id="7137"/>
    <lineage>
        <taxon>Eukaryota</taxon>
        <taxon>Metazoa</taxon>
        <taxon>Ecdysozoa</taxon>
        <taxon>Arthropoda</taxon>
        <taxon>Hexapoda</taxon>
        <taxon>Insecta</taxon>
        <taxon>Pterygota</taxon>
        <taxon>Neoptera</taxon>
        <taxon>Endopterygota</taxon>
        <taxon>Lepidoptera</taxon>
        <taxon>Glossata</taxon>
        <taxon>Ditrysia</taxon>
        <taxon>Pyraloidea</taxon>
        <taxon>Pyralidae</taxon>
        <taxon>Galleriinae</taxon>
        <taxon>Galleria</taxon>
    </lineage>
</organism>
<evidence type="ECO:0000313" key="1">
    <source>
        <dbReference type="Proteomes" id="UP001652740"/>
    </source>
</evidence>
<sequence length="433" mass="50156">MEHFDYELLKVHFYKLVSHRFKNNSIVRATYPWSRISYDGLITVIERCKAKSKEERKKTPFTTFELRVLAGYDILFENGRKKLILKRKSATDPILKVIPDDESFDLIALTHIENNHCNQEKLLQLLIKNYSINIMCVEIFFQLHTTCHCNNPVKKKSVNFYDECYISIIDLRQYFDDPFNYIIMLVDKVTGFAILRPIVNITETYLTIEFMKIFTTFGAPRLLRTSNHLALHTTAMNRVNKLCGDFDVVVTACDDSNLSRHNKKVILMLKEWIVSSNSRSWAAAIQMLQWQLNNAPDDVVFRGPENRRVVPYIKVFNHHCNYPLNATPTWTKVEHTGKSHAYLDALIEKIISTNTVSEVNEIMSDVDNSDSDDTILKCFVCHHEISNKKTCKKCMKHIHEVCSQISVVNGNLEFVCTLCAFKRPDNSNKSDVP</sequence>